<comment type="caution">
    <text evidence="1">The sequence shown here is derived from an EMBL/GenBank/DDBJ whole genome shotgun (WGS) entry which is preliminary data.</text>
</comment>
<sequence length="24" mass="3077">MKIFEYRQYSYTVSIRIPSVFEYR</sequence>
<dbReference type="Proteomes" id="UP000824890">
    <property type="component" value="Unassembled WGS sequence"/>
</dbReference>
<reference evidence="1 2" key="1">
    <citation type="submission" date="2021-05" db="EMBL/GenBank/DDBJ databases">
        <title>Genome Assembly of Synthetic Allotetraploid Brassica napus Reveals Homoeologous Exchanges between Subgenomes.</title>
        <authorList>
            <person name="Davis J.T."/>
        </authorList>
    </citation>
    <scope>NUCLEOTIDE SEQUENCE [LARGE SCALE GENOMIC DNA]</scope>
    <source>
        <strain evidence="2">cv. Da-Ae</strain>
        <tissue evidence="1">Seedling</tissue>
    </source>
</reference>
<evidence type="ECO:0000313" key="1">
    <source>
        <dbReference type="EMBL" id="KAH0857232.1"/>
    </source>
</evidence>
<protein>
    <submittedName>
        <fullName evidence="1">Uncharacterized protein</fullName>
    </submittedName>
</protein>
<dbReference type="EMBL" id="JAGKQM010000019">
    <property type="protein sequence ID" value="KAH0857232.1"/>
    <property type="molecule type" value="Genomic_DNA"/>
</dbReference>
<gene>
    <name evidence="1" type="ORF">HID58_085493</name>
</gene>
<name>A0ABQ7XPQ5_BRANA</name>
<organism evidence="1 2">
    <name type="scientific">Brassica napus</name>
    <name type="common">Rape</name>
    <dbReference type="NCBI Taxonomy" id="3708"/>
    <lineage>
        <taxon>Eukaryota</taxon>
        <taxon>Viridiplantae</taxon>
        <taxon>Streptophyta</taxon>
        <taxon>Embryophyta</taxon>
        <taxon>Tracheophyta</taxon>
        <taxon>Spermatophyta</taxon>
        <taxon>Magnoliopsida</taxon>
        <taxon>eudicotyledons</taxon>
        <taxon>Gunneridae</taxon>
        <taxon>Pentapetalae</taxon>
        <taxon>rosids</taxon>
        <taxon>malvids</taxon>
        <taxon>Brassicales</taxon>
        <taxon>Brassicaceae</taxon>
        <taxon>Brassiceae</taxon>
        <taxon>Brassica</taxon>
    </lineage>
</organism>
<keyword evidence="2" id="KW-1185">Reference proteome</keyword>
<evidence type="ECO:0000313" key="2">
    <source>
        <dbReference type="Proteomes" id="UP000824890"/>
    </source>
</evidence>
<proteinExistence type="predicted"/>
<accession>A0ABQ7XPQ5</accession>